<proteinExistence type="predicted"/>
<dbReference type="AlphaFoldDB" id="A0A371EBV8"/>
<keyword evidence="3" id="KW-1185">Reference proteome</keyword>
<evidence type="ECO:0000313" key="2">
    <source>
        <dbReference type="EMBL" id="RDX63513.1"/>
    </source>
</evidence>
<name>A0A371EBV8_MUCPR</name>
<comment type="caution">
    <text evidence="2">The sequence shown here is derived from an EMBL/GenBank/DDBJ whole genome shotgun (WGS) entry which is preliminary data.</text>
</comment>
<evidence type="ECO:0000313" key="3">
    <source>
        <dbReference type="Proteomes" id="UP000257109"/>
    </source>
</evidence>
<organism evidence="2 3">
    <name type="scientific">Mucuna pruriens</name>
    <name type="common">Velvet bean</name>
    <name type="synonym">Dolichos pruriens</name>
    <dbReference type="NCBI Taxonomy" id="157652"/>
    <lineage>
        <taxon>Eukaryota</taxon>
        <taxon>Viridiplantae</taxon>
        <taxon>Streptophyta</taxon>
        <taxon>Embryophyta</taxon>
        <taxon>Tracheophyta</taxon>
        <taxon>Spermatophyta</taxon>
        <taxon>Magnoliopsida</taxon>
        <taxon>eudicotyledons</taxon>
        <taxon>Gunneridae</taxon>
        <taxon>Pentapetalae</taxon>
        <taxon>rosids</taxon>
        <taxon>fabids</taxon>
        <taxon>Fabales</taxon>
        <taxon>Fabaceae</taxon>
        <taxon>Papilionoideae</taxon>
        <taxon>50 kb inversion clade</taxon>
        <taxon>NPAAA clade</taxon>
        <taxon>indigoferoid/millettioid clade</taxon>
        <taxon>Phaseoleae</taxon>
        <taxon>Mucuna</taxon>
    </lineage>
</organism>
<feature type="region of interest" description="Disordered" evidence="1">
    <location>
        <begin position="26"/>
        <end position="87"/>
    </location>
</feature>
<reference evidence="2" key="1">
    <citation type="submission" date="2018-05" db="EMBL/GenBank/DDBJ databases">
        <title>Draft genome of Mucuna pruriens seed.</title>
        <authorList>
            <person name="Nnadi N.E."/>
            <person name="Vos R."/>
            <person name="Hasami M.H."/>
            <person name="Devisetty U.K."/>
            <person name="Aguiy J.C."/>
        </authorList>
    </citation>
    <scope>NUCLEOTIDE SEQUENCE [LARGE SCALE GENOMIC DNA]</scope>
    <source>
        <strain evidence="2">JCA_2017</strain>
    </source>
</reference>
<evidence type="ECO:0000256" key="1">
    <source>
        <dbReference type="SAM" id="MobiDB-lite"/>
    </source>
</evidence>
<dbReference type="Proteomes" id="UP000257109">
    <property type="component" value="Unassembled WGS sequence"/>
</dbReference>
<accession>A0A371EBV8</accession>
<feature type="non-terminal residue" evidence="2">
    <location>
        <position position="1"/>
    </location>
</feature>
<gene>
    <name evidence="2" type="ORF">CR513_58052</name>
</gene>
<sequence length="107" mass="11906">MVSFWTLWMSGEVNYVYVSQSLNYDDNGLHGNDSEDGDDGNEGGNDGNEGDICDGSSSHTNVEGDFDTNINVNIDAHPHQGTHFPRLNVPSSWHVRDELYVSLRFDV</sequence>
<protein>
    <submittedName>
        <fullName evidence="2">Uncharacterized protein</fullName>
    </submittedName>
</protein>
<dbReference type="EMBL" id="QJKJ01014856">
    <property type="protein sequence ID" value="RDX63513.1"/>
    <property type="molecule type" value="Genomic_DNA"/>
</dbReference>